<evidence type="ECO:0008006" key="4">
    <source>
        <dbReference type="Google" id="ProtNLM"/>
    </source>
</evidence>
<reference evidence="2 3" key="1">
    <citation type="submission" date="2016-10" db="EMBL/GenBank/DDBJ databases">
        <authorList>
            <person name="de Groot N.N."/>
        </authorList>
    </citation>
    <scope>NUCLEOTIDE SEQUENCE [LARGE SCALE GENOMIC DNA]</scope>
    <source>
        <strain evidence="2 3">CGMCC 1.8925</strain>
    </source>
</reference>
<dbReference type="AlphaFoldDB" id="A0A1G5I6Z8"/>
<dbReference type="STRING" id="336292.SAMN05660710_02481"/>
<evidence type="ECO:0000256" key="1">
    <source>
        <dbReference type="SAM" id="MobiDB-lite"/>
    </source>
</evidence>
<protein>
    <recommendedName>
        <fullName evidence="4">Molybdopterin-guanine dinucleotide biosynthesis protein A</fullName>
    </recommendedName>
</protein>
<organism evidence="2 3">
    <name type="scientific">Paracoccus tibetensis</name>
    <dbReference type="NCBI Taxonomy" id="336292"/>
    <lineage>
        <taxon>Bacteria</taxon>
        <taxon>Pseudomonadati</taxon>
        <taxon>Pseudomonadota</taxon>
        <taxon>Alphaproteobacteria</taxon>
        <taxon>Rhodobacterales</taxon>
        <taxon>Paracoccaceae</taxon>
        <taxon>Paracoccus</taxon>
    </lineage>
</organism>
<keyword evidence="3" id="KW-1185">Reference proteome</keyword>
<sequence>MPQLVLRLGVLAMRRPPVTRWGPGQLRPTAVLTPEPATPPNTLLLEEEGTQTWYLGGRDLTLWSGDTAHHRSNLSSGRPQVWVALRGNEPARAEVVCLTADPYEGEGLAGDLDLIVEAVPMPESVRAAVAAFVAEHHVDIEFKKRKRSPTHPDDEDARPGPRILQPADKWESRRGRRQEP</sequence>
<dbReference type="Proteomes" id="UP000199502">
    <property type="component" value="Unassembled WGS sequence"/>
</dbReference>
<evidence type="ECO:0000313" key="2">
    <source>
        <dbReference type="EMBL" id="SCY71955.1"/>
    </source>
</evidence>
<dbReference type="InterPro" id="IPR021736">
    <property type="entry name" value="DUF3305"/>
</dbReference>
<evidence type="ECO:0000313" key="3">
    <source>
        <dbReference type="Proteomes" id="UP000199502"/>
    </source>
</evidence>
<dbReference type="OrthoDB" id="7271084at2"/>
<gene>
    <name evidence="2" type="ORF">SAMN05660710_02481</name>
</gene>
<accession>A0A1G5I6Z8</accession>
<name>A0A1G5I6Z8_9RHOB</name>
<feature type="compositionally biased region" description="Basic and acidic residues" evidence="1">
    <location>
        <begin position="168"/>
        <end position="180"/>
    </location>
</feature>
<dbReference type="Pfam" id="PF11749">
    <property type="entry name" value="DUF3305"/>
    <property type="match status" value="1"/>
</dbReference>
<dbReference type="RefSeq" id="WP_090744834.1">
    <property type="nucleotide sequence ID" value="NZ_FMVT01000008.1"/>
</dbReference>
<feature type="region of interest" description="Disordered" evidence="1">
    <location>
        <begin position="142"/>
        <end position="180"/>
    </location>
</feature>
<proteinExistence type="predicted"/>
<dbReference type="EMBL" id="FMVT01000008">
    <property type="protein sequence ID" value="SCY71955.1"/>
    <property type="molecule type" value="Genomic_DNA"/>
</dbReference>